<keyword evidence="4" id="KW-0003">3Fe-4S</keyword>
<comment type="cofactor">
    <cofactor evidence="4">
        <name>[3Fe-4S] cluster</name>
        <dbReference type="ChEBI" id="CHEBI:21137"/>
    </cofactor>
</comment>
<evidence type="ECO:0000313" key="8">
    <source>
        <dbReference type="Proteomes" id="UP001596180"/>
    </source>
</evidence>
<sequence length="90" mass="9286">MVSDPEECIDCGNCVEACPADAIHPEDELPAGLAPALEWNARLAAELPMATTRVVPLADAEQWQGRPGKWGTLPAGLAPGAPVVPHPAGP</sequence>
<dbReference type="PROSITE" id="PS51379">
    <property type="entry name" value="4FE4S_FER_2"/>
    <property type="match status" value="1"/>
</dbReference>
<evidence type="ECO:0000256" key="5">
    <source>
        <dbReference type="SAM" id="MobiDB-lite"/>
    </source>
</evidence>
<comment type="caution">
    <text evidence="7">The sequence shown here is derived from an EMBL/GenBank/DDBJ whole genome shotgun (WGS) entry which is preliminary data.</text>
</comment>
<keyword evidence="4" id="KW-0249">Electron transport</keyword>
<gene>
    <name evidence="7" type="ORF">ACFPZI_01000</name>
</gene>
<organism evidence="7 8">
    <name type="scientific">Streptomyces chlorus</name>
    <dbReference type="NCBI Taxonomy" id="887452"/>
    <lineage>
        <taxon>Bacteria</taxon>
        <taxon>Bacillati</taxon>
        <taxon>Actinomycetota</taxon>
        <taxon>Actinomycetes</taxon>
        <taxon>Kitasatosporales</taxon>
        <taxon>Streptomycetaceae</taxon>
        <taxon>Streptomyces</taxon>
    </lineage>
</organism>
<evidence type="ECO:0000256" key="3">
    <source>
        <dbReference type="ARBA" id="ARBA00023014"/>
    </source>
</evidence>
<keyword evidence="2 4" id="KW-0408">Iron</keyword>
<dbReference type="InterPro" id="IPR022569">
    <property type="entry name" value="Fd_C"/>
</dbReference>
<reference evidence="8" key="1">
    <citation type="journal article" date="2019" name="Int. J. Syst. Evol. Microbiol.">
        <title>The Global Catalogue of Microorganisms (GCM) 10K type strain sequencing project: providing services to taxonomists for standard genome sequencing and annotation.</title>
        <authorList>
            <consortium name="The Broad Institute Genomics Platform"/>
            <consortium name="The Broad Institute Genome Sequencing Center for Infectious Disease"/>
            <person name="Wu L."/>
            <person name="Ma J."/>
        </authorList>
    </citation>
    <scope>NUCLEOTIDE SEQUENCE [LARGE SCALE GENOMIC DNA]</scope>
    <source>
        <strain evidence="8">JCM 10411</strain>
    </source>
</reference>
<dbReference type="RefSeq" id="WP_381357361.1">
    <property type="nucleotide sequence ID" value="NZ_JBHSOA010000003.1"/>
</dbReference>
<evidence type="ECO:0000256" key="2">
    <source>
        <dbReference type="ARBA" id="ARBA00023004"/>
    </source>
</evidence>
<dbReference type="SUPFAM" id="SSF54862">
    <property type="entry name" value="4Fe-4S ferredoxins"/>
    <property type="match status" value="1"/>
</dbReference>
<keyword evidence="4" id="KW-0813">Transport</keyword>
<feature type="region of interest" description="Disordered" evidence="5">
    <location>
        <begin position="64"/>
        <end position="90"/>
    </location>
</feature>
<feature type="domain" description="4Fe-4S ferredoxin-type" evidence="6">
    <location>
        <begin position="1"/>
        <end position="28"/>
    </location>
</feature>
<dbReference type="Gene3D" id="3.30.70.20">
    <property type="match status" value="1"/>
</dbReference>
<dbReference type="InterPro" id="IPR017900">
    <property type="entry name" value="4Fe4S_Fe_S_CS"/>
</dbReference>
<keyword evidence="8" id="KW-1185">Reference proteome</keyword>
<evidence type="ECO:0000313" key="7">
    <source>
        <dbReference type="EMBL" id="MFC5850460.1"/>
    </source>
</evidence>
<dbReference type="Pfam" id="PF00037">
    <property type="entry name" value="Fer4"/>
    <property type="match status" value="1"/>
</dbReference>
<name>A0ABW1DP54_9ACTN</name>
<comment type="function">
    <text evidence="4">Ferredoxins are iron-sulfur proteins that transfer electrons in a wide variety of metabolic reactions.</text>
</comment>
<feature type="compositionally biased region" description="Low complexity" evidence="5">
    <location>
        <begin position="71"/>
        <end position="81"/>
    </location>
</feature>
<evidence type="ECO:0000256" key="4">
    <source>
        <dbReference type="RuleBase" id="RU364098"/>
    </source>
</evidence>
<evidence type="ECO:0000256" key="1">
    <source>
        <dbReference type="ARBA" id="ARBA00022723"/>
    </source>
</evidence>
<dbReference type="Proteomes" id="UP001596180">
    <property type="component" value="Unassembled WGS sequence"/>
</dbReference>
<keyword evidence="3 4" id="KW-0411">Iron-sulfur</keyword>
<accession>A0ABW1DP54</accession>
<keyword evidence="4" id="KW-0677">Repeat</keyword>
<keyword evidence="4" id="KW-0004">4Fe-4S</keyword>
<dbReference type="InterPro" id="IPR017896">
    <property type="entry name" value="4Fe4S_Fe-S-bd"/>
</dbReference>
<dbReference type="EMBL" id="JBHSOA010000003">
    <property type="protein sequence ID" value="MFC5850460.1"/>
    <property type="molecule type" value="Genomic_DNA"/>
</dbReference>
<protein>
    <recommendedName>
        <fullName evidence="4">Ferredoxin</fullName>
    </recommendedName>
</protein>
<dbReference type="PROSITE" id="PS00198">
    <property type="entry name" value="4FE4S_FER_1"/>
    <property type="match status" value="1"/>
</dbReference>
<proteinExistence type="predicted"/>
<dbReference type="Pfam" id="PF11953">
    <property type="entry name" value="DUF3470"/>
    <property type="match status" value="1"/>
</dbReference>
<evidence type="ECO:0000259" key="6">
    <source>
        <dbReference type="PROSITE" id="PS51379"/>
    </source>
</evidence>
<keyword evidence="1 4" id="KW-0479">Metal-binding</keyword>
<comment type="cofactor">
    <cofactor evidence="4">
        <name>[4Fe-4S] cluster</name>
        <dbReference type="ChEBI" id="CHEBI:49883"/>
    </cofactor>
</comment>